<proteinExistence type="predicted"/>
<dbReference type="EMBL" id="JBHLTG010000001">
    <property type="protein sequence ID" value="MFC0677706.1"/>
    <property type="molecule type" value="Genomic_DNA"/>
</dbReference>
<gene>
    <name evidence="16" type="primary">sdhD</name>
    <name evidence="16" type="ORF">ACFFGH_07600</name>
</gene>
<keyword evidence="8" id="KW-0349">Heme</keyword>
<feature type="transmembrane region" description="Helical" evidence="15">
    <location>
        <begin position="106"/>
        <end position="132"/>
    </location>
</feature>
<dbReference type="SUPFAM" id="SSF81343">
    <property type="entry name" value="Fumarate reductase respiratory complex transmembrane subunits"/>
    <property type="match status" value="1"/>
</dbReference>
<reference evidence="16 17" key="1">
    <citation type="submission" date="2024-09" db="EMBL/GenBank/DDBJ databases">
        <authorList>
            <person name="Sun Q."/>
            <person name="Mori K."/>
        </authorList>
    </citation>
    <scope>NUCLEOTIDE SEQUENCE [LARGE SCALE GENOMIC DNA]</scope>
    <source>
        <strain evidence="16 17">KCTC 23076</strain>
    </source>
</reference>
<feature type="transmembrane region" description="Helical" evidence="15">
    <location>
        <begin position="36"/>
        <end position="56"/>
    </location>
</feature>
<evidence type="ECO:0000256" key="4">
    <source>
        <dbReference type="ARBA" id="ARBA00005163"/>
    </source>
</evidence>
<evidence type="ECO:0000256" key="13">
    <source>
        <dbReference type="ARBA" id="ARBA00023004"/>
    </source>
</evidence>
<comment type="caution">
    <text evidence="16">The sequence shown here is derived from an EMBL/GenBank/DDBJ whole genome shotgun (WGS) entry which is preliminary data.</text>
</comment>
<dbReference type="NCBIfam" id="TIGR02968">
    <property type="entry name" value="succ_dehyd_anc"/>
    <property type="match status" value="1"/>
</dbReference>
<keyword evidence="6" id="KW-0813">Transport</keyword>
<organism evidence="16 17">
    <name type="scientific">Lysobacter korlensis</name>
    <dbReference type="NCBI Taxonomy" id="553636"/>
    <lineage>
        <taxon>Bacteria</taxon>
        <taxon>Pseudomonadati</taxon>
        <taxon>Pseudomonadota</taxon>
        <taxon>Gammaproteobacteria</taxon>
        <taxon>Lysobacterales</taxon>
        <taxon>Lysobacteraceae</taxon>
        <taxon>Lysobacter</taxon>
    </lineage>
</organism>
<evidence type="ECO:0000256" key="14">
    <source>
        <dbReference type="ARBA" id="ARBA00023136"/>
    </source>
</evidence>
<evidence type="ECO:0000256" key="15">
    <source>
        <dbReference type="SAM" id="Phobius"/>
    </source>
</evidence>
<sequence>MSQDPNGQASLRHPLKQARGLGSAKGGTDHFVIQRITSVALVFLSIYFVGFVLSLVGAEYVEIRAAVANPWHATLLVAFVIATFWHTKLGFQVIIEDYVHTALGGFALQLLNTFVCVLAAIASVLAIIRIALGA</sequence>
<dbReference type="InterPro" id="IPR000701">
    <property type="entry name" value="SuccDH_FuR_B_TM-su"/>
</dbReference>
<dbReference type="Gene3D" id="1.20.1300.10">
    <property type="entry name" value="Fumarate reductase/succinate dehydrogenase, transmembrane subunit"/>
    <property type="match status" value="1"/>
</dbReference>
<dbReference type="InterPro" id="IPR014312">
    <property type="entry name" value="Succ_DH_anchor"/>
</dbReference>
<evidence type="ECO:0000256" key="1">
    <source>
        <dbReference type="ARBA" id="ARBA00001971"/>
    </source>
</evidence>
<dbReference type="Pfam" id="PF01127">
    <property type="entry name" value="Sdh_cyt"/>
    <property type="match status" value="1"/>
</dbReference>
<keyword evidence="9 15" id="KW-0812">Transmembrane</keyword>
<evidence type="ECO:0000256" key="10">
    <source>
        <dbReference type="ARBA" id="ARBA00022723"/>
    </source>
</evidence>
<keyword evidence="12 15" id="KW-1133">Transmembrane helix</keyword>
<keyword evidence="17" id="KW-1185">Reference proteome</keyword>
<dbReference type="InterPro" id="IPR034804">
    <property type="entry name" value="SQR/QFR_C/D"/>
</dbReference>
<evidence type="ECO:0000256" key="6">
    <source>
        <dbReference type="ARBA" id="ARBA00022448"/>
    </source>
</evidence>
<evidence type="ECO:0000256" key="12">
    <source>
        <dbReference type="ARBA" id="ARBA00022989"/>
    </source>
</evidence>
<evidence type="ECO:0000256" key="9">
    <source>
        <dbReference type="ARBA" id="ARBA00022692"/>
    </source>
</evidence>
<comment type="function">
    <text evidence="2">Membrane-anchoring subunit of succinate dehydrogenase (SDH).</text>
</comment>
<name>A0ABV6RL52_9GAMM</name>
<keyword evidence="11" id="KW-0249">Electron transport</keyword>
<keyword evidence="14 15" id="KW-0472">Membrane</keyword>
<dbReference type="CDD" id="cd03495">
    <property type="entry name" value="SQR_TypeC_SdhD_like"/>
    <property type="match status" value="1"/>
</dbReference>
<evidence type="ECO:0000256" key="2">
    <source>
        <dbReference type="ARBA" id="ARBA00004050"/>
    </source>
</evidence>
<keyword evidence="7" id="KW-0816">Tricarboxylic acid cycle</keyword>
<keyword evidence="10" id="KW-0479">Metal-binding</keyword>
<feature type="transmembrane region" description="Helical" evidence="15">
    <location>
        <begin position="68"/>
        <end position="86"/>
    </location>
</feature>
<comment type="subcellular location">
    <subcellularLocation>
        <location evidence="3">Membrane</location>
        <topology evidence="3">Multi-pass membrane protein</topology>
    </subcellularLocation>
</comment>
<accession>A0ABV6RL52</accession>
<keyword evidence="13" id="KW-0408">Iron</keyword>
<evidence type="ECO:0000256" key="5">
    <source>
        <dbReference type="ARBA" id="ARBA00019425"/>
    </source>
</evidence>
<evidence type="ECO:0000256" key="7">
    <source>
        <dbReference type="ARBA" id="ARBA00022532"/>
    </source>
</evidence>
<comment type="pathway">
    <text evidence="4">Carbohydrate metabolism; tricarboxylic acid cycle.</text>
</comment>
<dbReference type="Proteomes" id="UP001589896">
    <property type="component" value="Unassembled WGS sequence"/>
</dbReference>
<protein>
    <recommendedName>
        <fullName evidence="5">Succinate dehydrogenase hydrophobic membrane anchor subunit</fullName>
    </recommendedName>
</protein>
<evidence type="ECO:0000256" key="8">
    <source>
        <dbReference type="ARBA" id="ARBA00022617"/>
    </source>
</evidence>
<comment type="cofactor">
    <cofactor evidence="1">
        <name>heme</name>
        <dbReference type="ChEBI" id="CHEBI:30413"/>
    </cofactor>
</comment>
<evidence type="ECO:0000313" key="16">
    <source>
        <dbReference type="EMBL" id="MFC0677706.1"/>
    </source>
</evidence>
<evidence type="ECO:0000313" key="17">
    <source>
        <dbReference type="Proteomes" id="UP001589896"/>
    </source>
</evidence>
<evidence type="ECO:0000256" key="11">
    <source>
        <dbReference type="ARBA" id="ARBA00022982"/>
    </source>
</evidence>
<evidence type="ECO:0000256" key="3">
    <source>
        <dbReference type="ARBA" id="ARBA00004141"/>
    </source>
</evidence>
<dbReference type="RefSeq" id="WP_386666581.1">
    <property type="nucleotide sequence ID" value="NZ_JBHLTG010000001.1"/>
</dbReference>